<dbReference type="Gene3D" id="1.10.3720.10">
    <property type="entry name" value="MetI-like"/>
    <property type="match status" value="1"/>
</dbReference>
<comment type="similarity">
    <text evidence="7">In the N-terminal section; belongs to the binding-protein-dependent transport system permease family.</text>
</comment>
<dbReference type="EMBL" id="LICD01000017">
    <property type="protein sequence ID" value="KRO83568.1"/>
    <property type="molecule type" value="Genomic_DNA"/>
</dbReference>
<dbReference type="Gene3D" id="3.40.190.120">
    <property type="entry name" value="Osmoprotection protein (prox), domain 2"/>
    <property type="match status" value="1"/>
</dbReference>
<feature type="transmembrane region" description="Helical" evidence="8">
    <location>
        <begin position="20"/>
        <end position="39"/>
    </location>
</feature>
<dbReference type="GO" id="GO:0022857">
    <property type="term" value="F:transmembrane transporter activity"/>
    <property type="evidence" value="ECO:0007669"/>
    <property type="project" value="InterPro"/>
</dbReference>
<feature type="domain" description="ABC transmembrane type-1" evidence="9">
    <location>
        <begin position="16"/>
        <end position="202"/>
    </location>
</feature>
<comment type="similarity">
    <text evidence="8">Belongs to the binding-protein-dependent transport system permease family.</text>
</comment>
<dbReference type="InterPro" id="IPR035906">
    <property type="entry name" value="MetI-like_sf"/>
</dbReference>
<dbReference type="Proteomes" id="UP000051242">
    <property type="component" value="Unassembled WGS sequence"/>
</dbReference>
<evidence type="ECO:0000256" key="8">
    <source>
        <dbReference type="RuleBase" id="RU363032"/>
    </source>
</evidence>
<proteinExistence type="inferred from homology"/>
<dbReference type="SUPFAM" id="SSF161098">
    <property type="entry name" value="MetI-like"/>
    <property type="match status" value="1"/>
</dbReference>
<feature type="transmembrane region" description="Helical" evidence="8">
    <location>
        <begin position="219"/>
        <end position="238"/>
    </location>
</feature>
<dbReference type="Pfam" id="PF04069">
    <property type="entry name" value="OpuAC"/>
    <property type="match status" value="1"/>
</dbReference>
<evidence type="ECO:0000256" key="6">
    <source>
        <dbReference type="ARBA" id="ARBA00035642"/>
    </source>
</evidence>
<organism evidence="10 11">
    <name type="scientific">OM182 bacterium BACL3 MAG-120619-bin3</name>
    <dbReference type="NCBI Taxonomy" id="1655593"/>
    <lineage>
        <taxon>Bacteria</taxon>
        <taxon>Pseudomonadati</taxon>
        <taxon>Pseudomonadota</taxon>
        <taxon>Gammaproteobacteria</taxon>
        <taxon>OMG group</taxon>
        <taxon>OM182 clade</taxon>
    </lineage>
</organism>
<reference evidence="10 11" key="1">
    <citation type="submission" date="2015-10" db="EMBL/GenBank/DDBJ databases">
        <title>Metagenome-Assembled Genomes uncover a global brackish microbiome.</title>
        <authorList>
            <person name="Hugerth L.W."/>
            <person name="Larsson J."/>
            <person name="Alneberg J."/>
            <person name="Lindh M.V."/>
            <person name="Legrand C."/>
            <person name="Pinhassi J."/>
            <person name="Andersson A.F."/>
        </authorList>
    </citation>
    <scope>NUCLEOTIDE SEQUENCE [LARGE SCALE GENOMIC DNA]</scope>
    <source>
        <strain evidence="10">BACL22 MAG-120619-bin3</strain>
    </source>
</reference>
<keyword evidence="2 8" id="KW-0813">Transport</keyword>
<evidence type="ECO:0000256" key="3">
    <source>
        <dbReference type="ARBA" id="ARBA00022692"/>
    </source>
</evidence>
<evidence type="ECO:0000256" key="4">
    <source>
        <dbReference type="ARBA" id="ARBA00022989"/>
    </source>
</evidence>
<dbReference type="PANTHER" id="PTHR30177:SF4">
    <property type="entry name" value="OSMOPROTECTANT IMPORT PERMEASE PROTEIN OSMW"/>
    <property type="match status" value="1"/>
</dbReference>
<dbReference type="CDD" id="cd06261">
    <property type="entry name" value="TM_PBP2"/>
    <property type="match status" value="1"/>
</dbReference>
<feature type="transmembrane region" description="Helical" evidence="8">
    <location>
        <begin position="178"/>
        <end position="198"/>
    </location>
</feature>
<dbReference type="GO" id="GO:0031460">
    <property type="term" value="P:glycine betaine transport"/>
    <property type="evidence" value="ECO:0007669"/>
    <property type="project" value="UniProtKB-ARBA"/>
</dbReference>
<evidence type="ECO:0000256" key="1">
    <source>
        <dbReference type="ARBA" id="ARBA00004651"/>
    </source>
</evidence>
<comment type="subcellular location">
    <subcellularLocation>
        <location evidence="1 8">Cell membrane</location>
        <topology evidence="1 8">Multi-pass membrane protein</topology>
    </subcellularLocation>
</comment>
<name>A0A0R2TEC8_9GAMM</name>
<dbReference type="Gene3D" id="3.40.190.10">
    <property type="entry name" value="Periplasmic binding protein-like II"/>
    <property type="match status" value="1"/>
</dbReference>
<dbReference type="InterPro" id="IPR007210">
    <property type="entry name" value="ABC_Gly_betaine_transp_sub-bd"/>
</dbReference>
<sequence length="508" mass="54290">MSPVLREQLLLLPEYLQGHLALTFAALGAGIAMSVPLGIVASRSPRIRHPLLATVSLIQTVPGLAILALVVAMLGGQIGFLPAFIALTLYSMLPIMRNTVSGLEGVPAEVVEAARGIGLAPRQRLWKVELPLALPVIVAGIRTAAVWTVGMATLSTLVGASSFGNYIFIGIQTRNLTAVTVGSLAAAALAILLDTLIGSLQWIAERRAIGVGLRELRRAIVLAVTLSLAFAMALVFTLKPAPKPDFIVGGKPFTEQYILASLLAERLTAEGFLVEQNIGMGSDVIFNAIGSGTVDLYVEYSGTIWGSFMRREGNPGRAEITEITQTFVRERGLNPVGLAGFQNRYALAMRRERAEELGVVSVQDLAPLASMLSAGGDLEFFGRSEWKRLQSLYDLDFAQELTFDAALMYTAVEAGQVDVISAYSTDGRVAAYDLVLLEDPRQALLSYDAMLLASSAAAQDPRFTAALAPVLGAISDEAMREANKMVDVEGRSVSEATAYLQAIINKPR</sequence>
<keyword evidence="4 8" id="KW-1133">Transmembrane helix</keyword>
<gene>
    <name evidence="10" type="ORF">ABR85_09510</name>
</gene>
<dbReference type="Pfam" id="PF00528">
    <property type="entry name" value="BPD_transp_1"/>
    <property type="match status" value="1"/>
</dbReference>
<feature type="transmembrane region" description="Helical" evidence="8">
    <location>
        <begin position="132"/>
        <end position="158"/>
    </location>
</feature>
<keyword evidence="3 8" id="KW-0812">Transmembrane</keyword>
<dbReference type="PROSITE" id="PS50928">
    <property type="entry name" value="ABC_TM1"/>
    <property type="match status" value="1"/>
</dbReference>
<dbReference type="AlphaFoldDB" id="A0A0R2TEC8"/>
<comment type="similarity">
    <text evidence="6">In the C-terminal section; belongs to the OsmX family.</text>
</comment>
<dbReference type="InterPro" id="IPR000515">
    <property type="entry name" value="MetI-like"/>
</dbReference>
<dbReference type="SUPFAM" id="SSF53850">
    <property type="entry name" value="Periplasmic binding protein-like II"/>
    <property type="match status" value="1"/>
</dbReference>
<accession>A0A0R2TEC8</accession>
<evidence type="ECO:0000313" key="11">
    <source>
        <dbReference type="Proteomes" id="UP000051242"/>
    </source>
</evidence>
<evidence type="ECO:0000256" key="7">
    <source>
        <dbReference type="ARBA" id="ARBA00035652"/>
    </source>
</evidence>
<keyword evidence="5 8" id="KW-0472">Membrane</keyword>
<dbReference type="InterPro" id="IPR051204">
    <property type="entry name" value="ABC_transp_perm/SBD"/>
</dbReference>
<evidence type="ECO:0000259" key="9">
    <source>
        <dbReference type="PROSITE" id="PS50928"/>
    </source>
</evidence>
<evidence type="ECO:0000313" key="10">
    <source>
        <dbReference type="EMBL" id="KRO83568.1"/>
    </source>
</evidence>
<dbReference type="GO" id="GO:0043190">
    <property type="term" value="C:ATP-binding cassette (ABC) transporter complex"/>
    <property type="evidence" value="ECO:0007669"/>
    <property type="project" value="InterPro"/>
</dbReference>
<protein>
    <recommendedName>
        <fullName evidence="9">ABC transmembrane type-1 domain-containing protein</fullName>
    </recommendedName>
</protein>
<dbReference type="PANTHER" id="PTHR30177">
    <property type="entry name" value="GLYCINE BETAINE/L-PROLINE TRANSPORT SYSTEM PERMEASE PROTEIN PROW"/>
    <property type="match status" value="1"/>
</dbReference>
<dbReference type="FunFam" id="1.10.3720.10:FF:000001">
    <property type="entry name" value="Glycine betaine ABC transporter, permease"/>
    <property type="match status" value="1"/>
</dbReference>
<evidence type="ECO:0000256" key="2">
    <source>
        <dbReference type="ARBA" id="ARBA00022448"/>
    </source>
</evidence>
<comment type="caution">
    <text evidence="10">The sequence shown here is derived from an EMBL/GenBank/DDBJ whole genome shotgun (WGS) entry which is preliminary data.</text>
</comment>
<evidence type="ECO:0000256" key="5">
    <source>
        <dbReference type="ARBA" id="ARBA00023136"/>
    </source>
</evidence>